<dbReference type="Proteomes" id="UP001497516">
    <property type="component" value="Chromosome 9"/>
</dbReference>
<keyword evidence="1" id="KW-0677">Repeat</keyword>
<keyword evidence="6" id="KW-1185">Reference proteome</keyword>
<evidence type="ECO:0000313" key="6">
    <source>
        <dbReference type="Proteomes" id="UP001497516"/>
    </source>
</evidence>
<dbReference type="InterPro" id="IPR036770">
    <property type="entry name" value="Ankyrin_rpt-contain_sf"/>
</dbReference>
<proteinExistence type="predicted"/>
<dbReference type="InterPro" id="IPR002110">
    <property type="entry name" value="Ankyrin_rpt"/>
</dbReference>
<feature type="repeat" description="ANK" evidence="3">
    <location>
        <begin position="341"/>
        <end position="363"/>
    </location>
</feature>
<name>A0AAV2GSM9_9ROSI</name>
<dbReference type="EMBL" id="OZ034822">
    <property type="protein sequence ID" value="CAL1413477.1"/>
    <property type="molecule type" value="Genomic_DNA"/>
</dbReference>
<dbReference type="PROSITE" id="PS50088">
    <property type="entry name" value="ANK_REPEAT"/>
    <property type="match status" value="3"/>
</dbReference>
<feature type="repeat" description="ANK" evidence="3">
    <location>
        <begin position="225"/>
        <end position="246"/>
    </location>
</feature>
<organism evidence="5 6">
    <name type="scientific">Linum trigynum</name>
    <dbReference type="NCBI Taxonomy" id="586398"/>
    <lineage>
        <taxon>Eukaryota</taxon>
        <taxon>Viridiplantae</taxon>
        <taxon>Streptophyta</taxon>
        <taxon>Embryophyta</taxon>
        <taxon>Tracheophyta</taxon>
        <taxon>Spermatophyta</taxon>
        <taxon>Magnoliopsida</taxon>
        <taxon>eudicotyledons</taxon>
        <taxon>Gunneridae</taxon>
        <taxon>Pentapetalae</taxon>
        <taxon>rosids</taxon>
        <taxon>fabids</taxon>
        <taxon>Malpighiales</taxon>
        <taxon>Linaceae</taxon>
        <taxon>Linum</taxon>
    </lineage>
</organism>
<dbReference type="SMART" id="SM00248">
    <property type="entry name" value="ANK"/>
    <property type="match status" value="9"/>
</dbReference>
<dbReference type="Gene3D" id="1.25.40.20">
    <property type="entry name" value="Ankyrin repeat-containing domain"/>
    <property type="match status" value="1"/>
</dbReference>
<dbReference type="PANTHER" id="PTHR24126:SF40">
    <property type="entry name" value="ANKYRIN REPEAT FAMILY PROTEIN"/>
    <property type="match status" value="1"/>
</dbReference>
<evidence type="ECO:0000256" key="3">
    <source>
        <dbReference type="PROSITE-ProRule" id="PRU00023"/>
    </source>
</evidence>
<feature type="repeat" description="ANK" evidence="3">
    <location>
        <begin position="258"/>
        <end position="290"/>
    </location>
</feature>
<evidence type="ECO:0000256" key="2">
    <source>
        <dbReference type="ARBA" id="ARBA00023043"/>
    </source>
</evidence>
<dbReference type="AlphaFoldDB" id="A0AAV2GSM9"/>
<gene>
    <name evidence="5" type="ORF">LTRI10_LOCUS52706</name>
</gene>
<evidence type="ECO:0000256" key="4">
    <source>
        <dbReference type="SAM" id="MobiDB-lite"/>
    </source>
</evidence>
<feature type="region of interest" description="Disordered" evidence="4">
    <location>
        <begin position="664"/>
        <end position="687"/>
    </location>
</feature>
<dbReference type="SUPFAM" id="SSF48403">
    <property type="entry name" value="Ankyrin repeat"/>
    <property type="match status" value="1"/>
</dbReference>
<dbReference type="PROSITE" id="PS50297">
    <property type="entry name" value="ANK_REP_REGION"/>
    <property type="match status" value="3"/>
</dbReference>
<evidence type="ECO:0000256" key="1">
    <source>
        <dbReference type="ARBA" id="ARBA00022737"/>
    </source>
</evidence>
<dbReference type="PANTHER" id="PTHR24126">
    <property type="entry name" value="ANKYRIN REPEAT, PH AND SEC7 DOMAIN CONTAINING PROTEIN SECG-RELATED"/>
    <property type="match status" value="1"/>
</dbReference>
<reference evidence="5 6" key="1">
    <citation type="submission" date="2024-04" db="EMBL/GenBank/DDBJ databases">
        <authorList>
            <person name="Fracassetti M."/>
        </authorList>
    </citation>
    <scope>NUCLEOTIDE SEQUENCE [LARGE SCALE GENOMIC DNA]</scope>
</reference>
<keyword evidence="2 3" id="KW-0040">ANK repeat</keyword>
<dbReference type="Pfam" id="PF13637">
    <property type="entry name" value="Ank_4"/>
    <property type="match status" value="1"/>
</dbReference>
<sequence length="687" mass="75079">MPPSNFPLRWESTGDQWWYASPIDFAAANGHYDLVRELLHLDNNLLIKLTSLRRIRRLETVWDDDDEKKEPESRGDVAKCRAHVARRLYRECEISPGYNTLVRARYGGWLLYTAASAGDLKFVNELLARDPFLVFGEGEYGVTDMFYAAARGGNSEVFRVLLRCSVSPTGKQGSDEGMENRNGDTEFEKDIANRAVHSAARGGNLEILGELLKDCGDVLSYRDDQGSSVLHSAAGRGQVEVVKELIASYHIITSIDHNGNSALHVAAYRGHLPVVEALIQECPSLTSLTNIHGDTFLHMAVSGFRTPGFRRMDRQIELMEELVSSRGTVNIQEVINVKNNDGRTPLHIAMIENIQSSLVELLMTVPSINLNVRDADGMTPLDLLRQTRPRSADSEILIKQLVSAGGVSSRRHSATVIASQLRGSRGGIGTSPGTSFRIPDGEIFLHTGVEHAAPSDFSRELGTSADYSSALSQQEASIDDLEKKASARTGSKVSSAAKRLKALLQWPKKKKKSKEQKDPSVVAKLTDDEASSIDSFHVCRSYEECPTPLRKKYSKFASFSSTNDNANGNLPSPLTRSRFAAGLMHGVIHAKPHLSGPIHQSTPSPLSAVSSSVCSPASSNRDKNFGKSATFGSKLMSRKQGSFNAKVMNQYLCFGAQGLEADGGGGSINRKPGYQDYTHRRATSLAA</sequence>
<accession>A0AAV2GSM9</accession>
<protein>
    <submittedName>
        <fullName evidence="5">Uncharacterized protein</fullName>
    </submittedName>
</protein>
<evidence type="ECO:0000313" key="5">
    <source>
        <dbReference type="EMBL" id="CAL1413477.1"/>
    </source>
</evidence>